<feature type="non-terminal residue" evidence="2">
    <location>
        <position position="89"/>
    </location>
</feature>
<evidence type="ECO:0000313" key="2">
    <source>
        <dbReference type="EMBL" id="BAS74943.1"/>
    </source>
</evidence>
<sequence length="89" mass="9859">VLRLAAITRLHGRAAAASPADPPPRAKRKGWRRCASRSARSSPPRARRGRASSSRSTPTSSSPRWILIGSLHQDQYLNFDQTRGFHQIS</sequence>
<dbReference type="AlphaFoldDB" id="A0A0P0V9W0"/>
<keyword evidence="3" id="KW-1185">Reference proteome</keyword>
<dbReference type="ExpressionAtlas" id="A0A0P0V9W0">
    <property type="expression patterns" value="baseline and differential"/>
</dbReference>
<gene>
    <name evidence="2" type="ordered locus">Os01g0818200</name>
    <name evidence="2" type="ORF">OSNPB_010818200</name>
</gene>
<dbReference type="Gramene" id="Os01t0818200-02">
    <property type="protein sequence ID" value="Os01t0818200-02"/>
    <property type="gene ID" value="Os01g0818200"/>
</dbReference>
<proteinExistence type="predicted"/>
<accession>A0A0P0V9W0</accession>
<feature type="compositionally biased region" description="Low complexity" evidence="1">
    <location>
        <begin position="51"/>
        <end position="64"/>
    </location>
</feature>
<reference evidence="2 3" key="3">
    <citation type="journal article" date="2013" name="Rice">
        <title>Improvement of the Oryza sativa Nipponbare reference genome using next generation sequence and optical map data.</title>
        <authorList>
            <person name="Kawahara Y."/>
            <person name="de la Bastide M."/>
            <person name="Hamilton J.P."/>
            <person name="Kanamori H."/>
            <person name="McCombie W.R."/>
            <person name="Ouyang S."/>
            <person name="Schwartz D.C."/>
            <person name="Tanaka T."/>
            <person name="Wu J."/>
            <person name="Zhou S."/>
            <person name="Childs K.L."/>
            <person name="Davidson R.M."/>
            <person name="Lin H."/>
            <person name="Quesada-Ocampo L."/>
            <person name="Vaillancourt B."/>
            <person name="Sakai H."/>
            <person name="Lee S.S."/>
            <person name="Kim J."/>
            <person name="Numa H."/>
            <person name="Itoh T."/>
            <person name="Buell C.R."/>
            <person name="Matsumoto T."/>
        </authorList>
    </citation>
    <scope>NUCLEOTIDE SEQUENCE [LARGE SCALE GENOMIC DNA]</scope>
    <source>
        <strain evidence="3">cv. Nipponbare</strain>
    </source>
</reference>
<organism evidence="2 3">
    <name type="scientific">Oryza sativa subsp. japonica</name>
    <name type="common">Rice</name>
    <dbReference type="NCBI Taxonomy" id="39947"/>
    <lineage>
        <taxon>Eukaryota</taxon>
        <taxon>Viridiplantae</taxon>
        <taxon>Streptophyta</taxon>
        <taxon>Embryophyta</taxon>
        <taxon>Tracheophyta</taxon>
        <taxon>Spermatophyta</taxon>
        <taxon>Magnoliopsida</taxon>
        <taxon>Liliopsida</taxon>
        <taxon>Poales</taxon>
        <taxon>Poaceae</taxon>
        <taxon>BOP clade</taxon>
        <taxon>Oryzoideae</taxon>
        <taxon>Oryzeae</taxon>
        <taxon>Oryzinae</taxon>
        <taxon>Oryza</taxon>
        <taxon>Oryza sativa</taxon>
    </lineage>
</organism>
<evidence type="ECO:0000313" key="3">
    <source>
        <dbReference type="Proteomes" id="UP000059680"/>
    </source>
</evidence>
<dbReference type="EMBL" id="AP014957">
    <property type="protein sequence ID" value="BAS74943.1"/>
    <property type="molecule type" value="Genomic_DNA"/>
</dbReference>
<feature type="region of interest" description="Disordered" evidence="1">
    <location>
        <begin position="11"/>
        <end position="65"/>
    </location>
</feature>
<reference evidence="3" key="1">
    <citation type="journal article" date="2005" name="Nature">
        <title>The map-based sequence of the rice genome.</title>
        <authorList>
            <consortium name="International rice genome sequencing project (IRGSP)"/>
            <person name="Matsumoto T."/>
            <person name="Wu J."/>
            <person name="Kanamori H."/>
            <person name="Katayose Y."/>
            <person name="Fujisawa M."/>
            <person name="Namiki N."/>
            <person name="Mizuno H."/>
            <person name="Yamamoto K."/>
            <person name="Antonio B.A."/>
            <person name="Baba T."/>
            <person name="Sakata K."/>
            <person name="Nagamura Y."/>
            <person name="Aoki H."/>
            <person name="Arikawa K."/>
            <person name="Arita K."/>
            <person name="Bito T."/>
            <person name="Chiden Y."/>
            <person name="Fujitsuka N."/>
            <person name="Fukunaka R."/>
            <person name="Hamada M."/>
            <person name="Harada C."/>
            <person name="Hayashi A."/>
            <person name="Hijishita S."/>
            <person name="Honda M."/>
            <person name="Hosokawa S."/>
            <person name="Ichikawa Y."/>
            <person name="Idonuma A."/>
            <person name="Iijima M."/>
            <person name="Ikeda M."/>
            <person name="Ikeno M."/>
            <person name="Ito K."/>
            <person name="Ito S."/>
            <person name="Ito T."/>
            <person name="Ito Y."/>
            <person name="Ito Y."/>
            <person name="Iwabuchi A."/>
            <person name="Kamiya K."/>
            <person name="Karasawa W."/>
            <person name="Kurita K."/>
            <person name="Katagiri S."/>
            <person name="Kikuta A."/>
            <person name="Kobayashi H."/>
            <person name="Kobayashi N."/>
            <person name="Machita K."/>
            <person name="Maehara T."/>
            <person name="Masukawa M."/>
            <person name="Mizubayashi T."/>
            <person name="Mukai Y."/>
            <person name="Nagasaki H."/>
            <person name="Nagata Y."/>
            <person name="Naito S."/>
            <person name="Nakashima M."/>
            <person name="Nakama Y."/>
            <person name="Nakamichi Y."/>
            <person name="Nakamura M."/>
            <person name="Meguro A."/>
            <person name="Negishi M."/>
            <person name="Ohta I."/>
            <person name="Ohta T."/>
            <person name="Okamoto M."/>
            <person name="Ono N."/>
            <person name="Saji S."/>
            <person name="Sakaguchi M."/>
            <person name="Sakai K."/>
            <person name="Shibata M."/>
            <person name="Shimokawa T."/>
            <person name="Song J."/>
            <person name="Takazaki Y."/>
            <person name="Terasawa K."/>
            <person name="Tsugane M."/>
            <person name="Tsuji K."/>
            <person name="Ueda S."/>
            <person name="Waki K."/>
            <person name="Yamagata H."/>
            <person name="Yamamoto M."/>
            <person name="Yamamoto S."/>
            <person name="Yamane H."/>
            <person name="Yoshiki S."/>
            <person name="Yoshihara R."/>
            <person name="Yukawa K."/>
            <person name="Zhong H."/>
            <person name="Yano M."/>
            <person name="Yuan Q."/>
            <person name="Ouyang S."/>
            <person name="Liu J."/>
            <person name="Jones K.M."/>
            <person name="Gansberger K."/>
            <person name="Moffat K."/>
            <person name="Hill J."/>
            <person name="Bera J."/>
            <person name="Fadrosh D."/>
            <person name="Jin S."/>
            <person name="Johri S."/>
            <person name="Kim M."/>
            <person name="Overton L."/>
            <person name="Reardon M."/>
            <person name="Tsitrin T."/>
            <person name="Vuong H."/>
            <person name="Weaver B."/>
            <person name="Ciecko A."/>
            <person name="Tallon L."/>
            <person name="Jackson J."/>
            <person name="Pai G."/>
            <person name="Aken S.V."/>
            <person name="Utterback T."/>
            <person name="Reidmuller S."/>
            <person name="Feldblyum T."/>
            <person name="Hsiao J."/>
            <person name="Zismann V."/>
            <person name="Iobst S."/>
            <person name="de Vazeille A.R."/>
            <person name="Buell C.R."/>
            <person name="Ying K."/>
            <person name="Li Y."/>
            <person name="Lu T."/>
            <person name="Huang Y."/>
            <person name="Zhao Q."/>
            <person name="Feng Q."/>
            <person name="Zhang L."/>
            <person name="Zhu J."/>
            <person name="Weng Q."/>
            <person name="Mu J."/>
            <person name="Lu Y."/>
            <person name="Fan D."/>
            <person name="Liu Y."/>
            <person name="Guan J."/>
            <person name="Zhang Y."/>
            <person name="Yu S."/>
            <person name="Liu X."/>
            <person name="Zhang Y."/>
            <person name="Hong G."/>
            <person name="Han B."/>
            <person name="Choisne N."/>
            <person name="Demange N."/>
            <person name="Orjeda G."/>
            <person name="Samain S."/>
            <person name="Cattolico L."/>
            <person name="Pelletier E."/>
            <person name="Couloux A."/>
            <person name="Segurens B."/>
            <person name="Wincker P."/>
            <person name="D'Hont A."/>
            <person name="Scarpelli C."/>
            <person name="Weissenbach J."/>
            <person name="Salanoubat M."/>
            <person name="Quetier F."/>
            <person name="Yu Y."/>
            <person name="Kim H.R."/>
            <person name="Rambo T."/>
            <person name="Currie J."/>
            <person name="Collura K."/>
            <person name="Luo M."/>
            <person name="Yang T."/>
            <person name="Ammiraju J.S.S."/>
            <person name="Engler F."/>
            <person name="Soderlund C."/>
            <person name="Wing R.A."/>
            <person name="Palmer L.E."/>
            <person name="de la Bastide M."/>
            <person name="Spiegel L."/>
            <person name="Nascimento L."/>
            <person name="Zutavern T."/>
            <person name="O'Shaughnessy A."/>
            <person name="Dike S."/>
            <person name="Dedhia N."/>
            <person name="Preston R."/>
            <person name="Balija V."/>
            <person name="McCombie W.R."/>
            <person name="Chow T."/>
            <person name="Chen H."/>
            <person name="Chung M."/>
            <person name="Chen C."/>
            <person name="Shaw J."/>
            <person name="Wu H."/>
            <person name="Hsiao K."/>
            <person name="Chao Y."/>
            <person name="Chu M."/>
            <person name="Cheng C."/>
            <person name="Hour A."/>
            <person name="Lee P."/>
            <person name="Lin S."/>
            <person name="Lin Y."/>
            <person name="Liou J."/>
            <person name="Liu S."/>
            <person name="Hsing Y."/>
            <person name="Raghuvanshi S."/>
            <person name="Mohanty A."/>
            <person name="Bharti A.K."/>
            <person name="Gaur A."/>
            <person name="Gupta V."/>
            <person name="Kumar D."/>
            <person name="Ravi V."/>
            <person name="Vij S."/>
            <person name="Kapur A."/>
            <person name="Khurana P."/>
            <person name="Khurana P."/>
            <person name="Khurana J.P."/>
            <person name="Tyagi A.K."/>
            <person name="Gaikwad K."/>
            <person name="Singh A."/>
            <person name="Dalal V."/>
            <person name="Srivastava S."/>
            <person name="Dixit A."/>
            <person name="Pal A.K."/>
            <person name="Ghazi I.A."/>
            <person name="Yadav M."/>
            <person name="Pandit A."/>
            <person name="Bhargava A."/>
            <person name="Sureshbabu K."/>
            <person name="Batra K."/>
            <person name="Sharma T.R."/>
            <person name="Mohapatra T."/>
            <person name="Singh N.K."/>
            <person name="Messing J."/>
            <person name="Nelson A.B."/>
            <person name="Fuks G."/>
            <person name="Kavchok S."/>
            <person name="Keizer G."/>
            <person name="Linton E."/>
            <person name="Llaca V."/>
            <person name="Song R."/>
            <person name="Tanyolac B."/>
            <person name="Young S."/>
            <person name="Ho-Il K."/>
            <person name="Hahn J.H."/>
            <person name="Sangsakoo G."/>
            <person name="Vanavichit A."/>
            <person name="de Mattos Luiz.A.T."/>
            <person name="Zimmer P.D."/>
            <person name="Malone G."/>
            <person name="Dellagostin O."/>
            <person name="de Oliveira A.C."/>
            <person name="Bevan M."/>
            <person name="Bancroft I."/>
            <person name="Minx P."/>
            <person name="Cordum H."/>
            <person name="Wilson R."/>
            <person name="Cheng Z."/>
            <person name="Jin W."/>
            <person name="Jiang J."/>
            <person name="Leong S.A."/>
            <person name="Iwama H."/>
            <person name="Gojobori T."/>
            <person name="Itoh T."/>
            <person name="Niimura Y."/>
            <person name="Fujii Y."/>
            <person name="Habara T."/>
            <person name="Sakai H."/>
            <person name="Sato Y."/>
            <person name="Wilson G."/>
            <person name="Kumar K."/>
            <person name="McCouch S."/>
            <person name="Juretic N."/>
            <person name="Hoen D."/>
            <person name="Wright S."/>
            <person name="Bruskiewich R."/>
            <person name="Bureau T."/>
            <person name="Miyao A."/>
            <person name="Hirochika H."/>
            <person name="Nishikawa T."/>
            <person name="Kadowaki K."/>
            <person name="Sugiura M."/>
            <person name="Burr B."/>
            <person name="Sasaki T."/>
        </authorList>
    </citation>
    <scope>NUCLEOTIDE SEQUENCE [LARGE SCALE GENOMIC DNA]</scope>
    <source>
        <strain evidence="3">cv. Nipponbare</strain>
    </source>
</reference>
<name>A0A0P0V9W0_ORYSJ</name>
<dbReference type="Proteomes" id="UP000059680">
    <property type="component" value="Chromosome 1"/>
</dbReference>
<protein>
    <submittedName>
        <fullName evidence="2">Os01g0818200 protein</fullName>
    </submittedName>
</protein>
<evidence type="ECO:0000256" key="1">
    <source>
        <dbReference type="SAM" id="MobiDB-lite"/>
    </source>
</evidence>
<feature type="compositionally biased region" description="Basic residues" evidence="1">
    <location>
        <begin position="25"/>
        <end position="35"/>
    </location>
</feature>
<reference evidence="2 3" key="2">
    <citation type="journal article" date="2013" name="Plant Cell Physiol.">
        <title>Rice Annotation Project Database (RAP-DB): an integrative and interactive database for rice genomics.</title>
        <authorList>
            <person name="Sakai H."/>
            <person name="Lee S.S."/>
            <person name="Tanaka T."/>
            <person name="Numa H."/>
            <person name="Kim J."/>
            <person name="Kawahara Y."/>
            <person name="Wakimoto H."/>
            <person name="Yang C.C."/>
            <person name="Iwamoto M."/>
            <person name="Abe T."/>
            <person name="Yamada Y."/>
            <person name="Muto A."/>
            <person name="Inokuchi H."/>
            <person name="Ikemura T."/>
            <person name="Matsumoto T."/>
            <person name="Sasaki T."/>
            <person name="Itoh T."/>
        </authorList>
    </citation>
    <scope>NUCLEOTIDE SEQUENCE [LARGE SCALE GENOMIC DNA]</scope>
    <source>
        <strain evidence="3">cv. Nipponbare</strain>
    </source>
</reference>